<sequence length="125" mass="14043">MVPIVLCDDDPFTLQLLSELLERAIRQSKAEANLSVWPLLVRSRSSLSAAVEAISIFSIMTWEGIPPNGVDLVRQIYHTDPGGKIVFVTGHGEKGMDILRSGVRPFGFIENVWIRMRWFGSIFDI</sequence>
<evidence type="ECO:0000313" key="1">
    <source>
        <dbReference type="EMBL" id="QCI60181.1"/>
    </source>
</evidence>
<accession>A0A4D7AR64</accession>
<evidence type="ECO:0000313" key="2">
    <source>
        <dbReference type="Proteomes" id="UP000298642"/>
    </source>
</evidence>
<dbReference type="RefSeq" id="WP_025543542.1">
    <property type="nucleotide sequence ID" value="NZ_CP034413.3"/>
</dbReference>
<name>A0A4D7AR64_9FIRM</name>
<dbReference type="KEGG" id="obj:EIO64_13965"/>
<dbReference type="SUPFAM" id="SSF52172">
    <property type="entry name" value="CheY-like"/>
    <property type="match status" value="1"/>
</dbReference>
<dbReference type="EMBL" id="CP034413">
    <property type="protein sequence ID" value="QCI60181.1"/>
    <property type="molecule type" value="Genomic_DNA"/>
</dbReference>
<protein>
    <recommendedName>
        <fullName evidence="3">Response regulator</fullName>
    </recommendedName>
</protein>
<dbReference type="InterPro" id="IPR011006">
    <property type="entry name" value="CheY-like_superfamily"/>
</dbReference>
<proteinExistence type="predicted"/>
<reference evidence="2" key="1">
    <citation type="submission" date="2018-12" db="EMBL/GenBank/DDBJ databases">
        <title>Dusodibacter welbiota gen. nov., sp. nov., isolated from human faeces and emended description of the Oscillibacter genus.</title>
        <authorList>
            <person name="Le Roy T."/>
            <person name="Van der Smissen P."/>
            <person name="Delzenne N."/>
            <person name="Muccioli G."/>
            <person name="Collet J.F."/>
            <person name="Cani P.D."/>
        </authorList>
    </citation>
    <scope>NUCLEOTIDE SEQUENCE [LARGE SCALE GENOMIC DNA]</scope>
    <source>
        <strain evidence="2">J115</strain>
    </source>
</reference>
<gene>
    <name evidence="1" type="ORF">EIO64_13965</name>
</gene>
<keyword evidence="2" id="KW-1185">Reference proteome</keyword>
<dbReference type="Proteomes" id="UP000298642">
    <property type="component" value="Chromosome"/>
</dbReference>
<organism evidence="1 2">
    <name type="scientific">Dysosmobacter welbionis</name>
    <dbReference type="NCBI Taxonomy" id="2093857"/>
    <lineage>
        <taxon>Bacteria</taxon>
        <taxon>Bacillati</taxon>
        <taxon>Bacillota</taxon>
        <taxon>Clostridia</taxon>
        <taxon>Eubacteriales</taxon>
        <taxon>Oscillospiraceae</taxon>
        <taxon>Dysosmobacter</taxon>
    </lineage>
</organism>
<dbReference type="Gene3D" id="3.40.50.2300">
    <property type="match status" value="1"/>
</dbReference>
<evidence type="ECO:0008006" key="3">
    <source>
        <dbReference type="Google" id="ProtNLM"/>
    </source>
</evidence>
<dbReference type="AlphaFoldDB" id="A0A4D7AR64"/>